<dbReference type="EMBL" id="MU004330">
    <property type="protein sequence ID" value="KAF2657006.1"/>
    <property type="molecule type" value="Genomic_DNA"/>
</dbReference>
<keyword evidence="2" id="KW-1185">Reference proteome</keyword>
<proteinExistence type="predicted"/>
<dbReference type="Proteomes" id="UP000799324">
    <property type="component" value="Unassembled WGS sequence"/>
</dbReference>
<sequence length="159" mass="18950">MSQPTTESPCDYINFIHYLFTANRMFFRPLPLGNEEAAVLADYLRDPEEQEYHKESLIIRRLPEKERKLATCAHFCFRVCFWNNEAVTPVQTQHFLKKQCEQDHLASVLVYELNQLKIKKDTGSESERKEAEESLQYFEQPQRCYRLIIAVNEDYHKKI</sequence>
<organism evidence="1 2">
    <name type="scientific">Lophiostoma macrostomum CBS 122681</name>
    <dbReference type="NCBI Taxonomy" id="1314788"/>
    <lineage>
        <taxon>Eukaryota</taxon>
        <taxon>Fungi</taxon>
        <taxon>Dikarya</taxon>
        <taxon>Ascomycota</taxon>
        <taxon>Pezizomycotina</taxon>
        <taxon>Dothideomycetes</taxon>
        <taxon>Pleosporomycetidae</taxon>
        <taxon>Pleosporales</taxon>
        <taxon>Lophiostomataceae</taxon>
        <taxon>Lophiostoma</taxon>
    </lineage>
</organism>
<gene>
    <name evidence="1" type="ORF">K491DRAFT_714905</name>
</gene>
<accession>A0A6A6TB14</accession>
<evidence type="ECO:0000313" key="1">
    <source>
        <dbReference type="EMBL" id="KAF2657006.1"/>
    </source>
</evidence>
<dbReference type="AlphaFoldDB" id="A0A6A6TB14"/>
<evidence type="ECO:0000313" key="2">
    <source>
        <dbReference type="Proteomes" id="UP000799324"/>
    </source>
</evidence>
<reference evidence="1" key="1">
    <citation type="journal article" date="2020" name="Stud. Mycol.">
        <title>101 Dothideomycetes genomes: a test case for predicting lifestyles and emergence of pathogens.</title>
        <authorList>
            <person name="Haridas S."/>
            <person name="Albert R."/>
            <person name="Binder M."/>
            <person name="Bloem J."/>
            <person name="Labutti K."/>
            <person name="Salamov A."/>
            <person name="Andreopoulos B."/>
            <person name="Baker S."/>
            <person name="Barry K."/>
            <person name="Bills G."/>
            <person name="Bluhm B."/>
            <person name="Cannon C."/>
            <person name="Castanera R."/>
            <person name="Culley D."/>
            <person name="Daum C."/>
            <person name="Ezra D."/>
            <person name="Gonzalez J."/>
            <person name="Henrissat B."/>
            <person name="Kuo A."/>
            <person name="Liang C."/>
            <person name="Lipzen A."/>
            <person name="Lutzoni F."/>
            <person name="Magnuson J."/>
            <person name="Mondo S."/>
            <person name="Nolan M."/>
            <person name="Ohm R."/>
            <person name="Pangilinan J."/>
            <person name="Park H.-J."/>
            <person name="Ramirez L."/>
            <person name="Alfaro M."/>
            <person name="Sun H."/>
            <person name="Tritt A."/>
            <person name="Yoshinaga Y."/>
            <person name="Zwiers L.-H."/>
            <person name="Turgeon B."/>
            <person name="Goodwin S."/>
            <person name="Spatafora J."/>
            <person name="Crous P."/>
            <person name="Grigoriev I."/>
        </authorList>
    </citation>
    <scope>NUCLEOTIDE SEQUENCE</scope>
    <source>
        <strain evidence="1">CBS 122681</strain>
    </source>
</reference>
<name>A0A6A6TB14_9PLEO</name>
<protein>
    <submittedName>
        <fullName evidence="1">Uncharacterized protein</fullName>
    </submittedName>
</protein>